<keyword evidence="1" id="KW-0408">Iron</keyword>
<feature type="binding site" evidence="1">
    <location>
        <position position="260"/>
    </location>
    <ligand>
        <name>[2Fe-2S] cluster</name>
        <dbReference type="ChEBI" id="CHEBI:190135"/>
    </ligand>
</feature>
<dbReference type="GO" id="GO:0051537">
    <property type="term" value="F:2 iron, 2 sulfur cluster binding"/>
    <property type="evidence" value="ECO:0007669"/>
    <property type="project" value="UniProtKB-KW"/>
</dbReference>
<dbReference type="InterPro" id="IPR019480">
    <property type="entry name" value="Dihydroorotate_DH_Fe-S-bd"/>
</dbReference>
<evidence type="ECO:0000313" key="3">
    <source>
        <dbReference type="EMBL" id="SEB05378.1"/>
    </source>
</evidence>
<dbReference type="STRING" id="1122198.SAMN02745729_11480"/>
<dbReference type="PRINTS" id="PR00406">
    <property type="entry name" value="CYTB5RDTASE"/>
</dbReference>
<feature type="binding site" evidence="1">
    <location>
        <position position="244"/>
    </location>
    <ligand>
        <name>[2Fe-2S] cluster</name>
        <dbReference type="ChEBI" id="CHEBI:190135"/>
    </ligand>
</feature>
<organism evidence="3 4">
    <name type="scientific">Marinobacterium iners DSM 11526</name>
    <dbReference type="NCBI Taxonomy" id="1122198"/>
    <lineage>
        <taxon>Bacteria</taxon>
        <taxon>Pseudomonadati</taxon>
        <taxon>Pseudomonadota</taxon>
        <taxon>Gammaproteobacteria</taxon>
        <taxon>Oceanospirillales</taxon>
        <taxon>Oceanospirillaceae</taxon>
        <taxon>Marinobacterium</taxon>
    </lineage>
</organism>
<keyword evidence="4" id="KW-1185">Reference proteome</keyword>
<dbReference type="EMBL" id="FNRJ01000014">
    <property type="protein sequence ID" value="SEB05378.1"/>
    <property type="molecule type" value="Genomic_DNA"/>
</dbReference>
<reference evidence="4" key="1">
    <citation type="submission" date="2016-10" db="EMBL/GenBank/DDBJ databases">
        <authorList>
            <person name="Varghese N."/>
            <person name="Submissions S."/>
        </authorList>
    </citation>
    <scope>NUCLEOTIDE SEQUENCE [LARGE SCALE GENOMIC DNA]</scope>
    <source>
        <strain evidence="4">DSM 11526</strain>
    </source>
</reference>
<dbReference type="OrthoDB" id="9796486at2"/>
<dbReference type="PANTHER" id="PTHR43513:SF3">
    <property type="entry name" value="DIHYDROOROTATE DEHYDROGENASE B (NAD(+)), ELECTRON TRANSFER SUBUNIT-RELATED"/>
    <property type="match status" value="1"/>
</dbReference>
<dbReference type="GO" id="GO:0050660">
    <property type="term" value="F:flavin adenine dinucleotide binding"/>
    <property type="evidence" value="ECO:0007669"/>
    <property type="project" value="InterPro"/>
</dbReference>
<keyword evidence="1" id="KW-0001">2Fe-2S</keyword>
<feature type="domain" description="FAD-binding FR-type" evidence="2">
    <location>
        <begin position="5"/>
        <end position="108"/>
    </location>
</feature>
<feature type="binding site" evidence="1">
    <location>
        <position position="252"/>
    </location>
    <ligand>
        <name>[2Fe-2S] cluster</name>
        <dbReference type="ChEBI" id="CHEBI:190135"/>
    </ligand>
</feature>
<protein>
    <submittedName>
        <fullName evidence="3">NAD(P)H-flavin reductase</fullName>
    </submittedName>
</protein>
<dbReference type="AlphaFoldDB" id="A0A1H4G926"/>
<keyword evidence="1" id="KW-0479">Metal-binding</keyword>
<dbReference type="Pfam" id="PF00175">
    <property type="entry name" value="NAD_binding_1"/>
    <property type="match status" value="1"/>
</dbReference>
<name>A0A1H4G926_9GAMM</name>
<dbReference type="InterPro" id="IPR017938">
    <property type="entry name" value="Riboflavin_synthase-like_b-brl"/>
</dbReference>
<dbReference type="InterPro" id="IPR001433">
    <property type="entry name" value="OxRdtase_FAD/NAD-bd"/>
</dbReference>
<evidence type="ECO:0000259" key="2">
    <source>
        <dbReference type="PROSITE" id="PS51384"/>
    </source>
</evidence>
<keyword evidence="1" id="KW-0411">Iron-sulfur</keyword>
<dbReference type="SUPFAM" id="SSF52343">
    <property type="entry name" value="Ferredoxin reductase-like, C-terminal NADP-linked domain"/>
    <property type="match status" value="1"/>
</dbReference>
<dbReference type="GO" id="GO:0016491">
    <property type="term" value="F:oxidoreductase activity"/>
    <property type="evidence" value="ECO:0007669"/>
    <property type="project" value="InterPro"/>
</dbReference>
<dbReference type="PANTHER" id="PTHR43513">
    <property type="entry name" value="DIHYDROOROTATE DEHYDROGENASE B (NAD(+)), ELECTRON TRANSFER SUBUNIT"/>
    <property type="match status" value="1"/>
</dbReference>
<accession>A0A1H4G926</accession>
<gene>
    <name evidence="3" type="ORF">SAMN02745729_11480</name>
</gene>
<dbReference type="RefSeq" id="WP_091827431.1">
    <property type="nucleotide sequence ID" value="NZ_FNRJ01000014.1"/>
</dbReference>
<dbReference type="Proteomes" id="UP000242469">
    <property type="component" value="Unassembled WGS sequence"/>
</dbReference>
<dbReference type="InterPro" id="IPR050353">
    <property type="entry name" value="PyrK_electron_transfer"/>
</dbReference>
<dbReference type="InterPro" id="IPR017927">
    <property type="entry name" value="FAD-bd_FR_type"/>
</dbReference>
<dbReference type="GO" id="GO:0046872">
    <property type="term" value="F:metal ion binding"/>
    <property type="evidence" value="ECO:0007669"/>
    <property type="project" value="UniProtKB-KW"/>
</dbReference>
<feature type="binding site" evidence="1">
    <location>
        <position position="249"/>
    </location>
    <ligand>
        <name>[2Fe-2S] cluster</name>
        <dbReference type="ChEBI" id="CHEBI:190135"/>
    </ligand>
</feature>
<proteinExistence type="predicted"/>
<evidence type="ECO:0000256" key="1">
    <source>
        <dbReference type="PIRSR" id="PIRSR006816-2"/>
    </source>
</evidence>
<dbReference type="CDD" id="cd06221">
    <property type="entry name" value="sulfite_reductase_like"/>
    <property type="match status" value="1"/>
</dbReference>
<dbReference type="Pfam" id="PF10418">
    <property type="entry name" value="DHODB_Fe-S_bind"/>
    <property type="match status" value="1"/>
</dbReference>
<evidence type="ECO:0000313" key="4">
    <source>
        <dbReference type="Proteomes" id="UP000242469"/>
    </source>
</evidence>
<dbReference type="Pfam" id="PF00970">
    <property type="entry name" value="FAD_binding_6"/>
    <property type="match status" value="1"/>
</dbReference>
<dbReference type="InterPro" id="IPR012165">
    <property type="entry name" value="Cyt_c3_hydrogenase_gsu"/>
</dbReference>
<dbReference type="PROSITE" id="PS51384">
    <property type="entry name" value="FAD_FR"/>
    <property type="match status" value="1"/>
</dbReference>
<dbReference type="PIRSF" id="PIRSF006816">
    <property type="entry name" value="Cyc3_hyd_g"/>
    <property type="match status" value="1"/>
</dbReference>
<dbReference type="InterPro" id="IPR008333">
    <property type="entry name" value="Cbr1-like_FAD-bd_dom"/>
</dbReference>
<sequence>MRHQQLPASAEVVRRVQETADIFTLQLRLDDPSDPSLLTIQPGQFNMLDVFGVGEVPISFKALTNDHDGTPLLEHTIRAVGRVTRALSALKPGDRIGVRGPFGHGWPLAEAQAKDVCVITGGLGCAPAVSVVEHLFVNRSAFGRIHIIQGVRHSDDLIWRTQYEAWARQPDTEVQLAADSAAPDWPWFSGKVTELITRLSLRPAQTRVYCCGPEPMMRASAEQLIAQGVAEDAIWLSLERNMQCATGHCGHCQFGADFICRDGPVFNYPHIRDRLGLKGV</sequence>
<comment type="cofactor">
    <cofactor evidence="1">
        <name>[2Fe-2S] cluster</name>
        <dbReference type="ChEBI" id="CHEBI:190135"/>
    </cofactor>
    <text evidence="1">Binds 1 [2Fe-2S] cluster per subunit.</text>
</comment>
<dbReference type="SUPFAM" id="SSF63380">
    <property type="entry name" value="Riboflavin synthase domain-like"/>
    <property type="match status" value="1"/>
</dbReference>
<dbReference type="InterPro" id="IPR039261">
    <property type="entry name" value="FNR_nucleotide-bd"/>
</dbReference>
<dbReference type="Gene3D" id="2.40.30.10">
    <property type="entry name" value="Translation factors"/>
    <property type="match status" value="1"/>
</dbReference>
<dbReference type="Gene3D" id="3.40.50.80">
    <property type="entry name" value="Nucleotide-binding domain of ferredoxin-NADP reductase (FNR) module"/>
    <property type="match status" value="1"/>
</dbReference>
<dbReference type="GO" id="GO:0006221">
    <property type="term" value="P:pyrimidine nucleotide biosynthetic process"/>
    <property type="evidence" value="ECO:0007669"/>
    <property type="project" value="InterPro"/>
</dbReference>